<name>A0A1Y2HZ71_9FUNG</name>
<comment type="caution">
    <text evidence="2">The sequence shown here is derived from an EMBL/GenBank/DDBJ whole genome shotgun (WGS) entry which is preliminary data.</text>
</comment>
<evidence type="ECO:0000313" key="3">
    <source>
        <dbReference type="Proteomes" id="UP000193411"/>
    </source>
</evidence>
<reference evidence="2 3" key="1">
    <citation type="submission" date="2016-07" db="EMBL/GenBank/DDBJ databases">
        <title>Pervasive Adenine N6-methylation of Active Genes in Fungi.</title>
        <authorList>
            <consortium name="DOE Joint Genome Institute"/>
            <person name="Mondo S.J."/>
            <person name="Dannebaum R.O."/>
            <person name="Kuo R.C."/>
            <person name="Labutti K."/>
            <person name="Haridas S."/>
            <person name="Kuo A."/>
            <person name="Salamov A."/>
            <person name="Ahrendt S.R."/>
            <person name="Lipzen A."/>
            <person name="Sullivan W."/>
            <person name="Andreopoulos W.B."/>
            <person name="Clum A."/>
            <person name="Lindquist E."/>
            <person name="Daum C."/>
            <person name="Ramamoorthy G.K."/>
            <person name="Gryganskyi A."/>
            <person name="Culley D."/>
            <person name="Magnuson J.K."/>
            <person name="James T.Y."/>
            <person name="O'Malley M.A."/>
            <person name="Stajich J.E."/>
            <person name="Spatafora J.W."/>
            <person name="Visel A."/>
            <person name="Grigoriev I.V."/>
        </authorList>
    </citation>
    <scope>NUCLEOTIDE SEQUENCE [LARGE SCALE GENOMIC DNA]</scope>
    <source>
        <strain evidence="2 3">PL171</strain>
    </source>
</reference>
<protein>
    <submittedName>
        <fullName evidence="2">Uncharacterized protein</fullName>
    </submittedName>
</protein>
<dbReference type="AlphaFoldDB" id="A0A1Y2HZ71"/>
<evidence type="ECO:0000256" key="1">
    <source>
        <dbReference type="SAM" id="MobiDB-lite"/>
    </source>
</evidence>
<feature type="compositionally biased region" description="Acidic residues" evidence="1">
    <location>
        <begin position="30"/>
        <end position="40"/>
    </location>
</feature>
<sequence>MRDEEIARLRIADSSCSGPDSASSATSDSDPNDDASDNDSEAGIPTTLAALPGRLAKRVKRPRRSRIAHADDAKLDAAITDLREAVPNVSVLGSRDATTLPGGVVKGYHDRTHKMVTSAAAAVMAAAVALTLGPKAPHEALIGRRVFSVGHALAGELAVTRRVDALRARVGTSVPLKRLREVAWRFKPADSRATTLCGSEEFEKAATSLRPKSSKKPVTKPEYDSSYRPGGSRPHDPPMAFYMQWFTLWLHAIRFRNIGGLTVQRVNAELETRTTGEAALTASWAVVLSFLVAYWGLRLVDNASMLEVIVSMSNLAALAQSISQELATKFNDTYIMCPVVIHQQSPNGYITPLIVFRPVLVALKSLFNVGSGTRIYACELEPLAFLALQSIQMCARGLHGVSIGYYTINSPLVPTTDSSSSSTTTWCINMTTLSSPLVSRMSKPHARIGSFRGWEPALAQFNKALFAQSVSVFGRILGLIKAKGHRQCPILFPTANGDATIRMFPLSHVASASLTGRGLTVDHLKQSPQSVFLFFRRKLPIQYGNRVVNSPISAVVGADGKETGDWNVCMLDRA</sequence>
<evidence type="ECO:0000313" key="2">
    <source>
        <dbReference type="EMBL" id="ORZ39906.1"/>
    </source>
</evidence>
<feature type="region of interest" description="Disordered" evidence="1">
    <location>
        <begin position="1"/>
        <end position="46"/>
    </location>
</feature>
<gene>
    <name evidence="2" type="ORF">BCR44DRAFT_58961</name>
</gene>
<dbReference type="EMBL" id="MCFL01000004">
    <property type="protein sequence ID" value="ORZ39906.1"/>
    <property type="molecule type" value="Genomic_DNA"/>
</dbReference>
<dbReference type="Proteomes" id="UP000193411">
    <property type="component" value="Unassembled WGS sequence"/>
</dbReference>
<feature type="compositionally biased region" description="Basic and acidic residues" evidence="1">
    <location>
        <begin position="1"/>
        <end position="11"/>
    </location>
</feature>
<organism evidence="2 3">
    <name type="scientific">Catenaria anguillulae PL171</name>
    <dbReference type="NCBI Taxonomy" id="765915"/>
    <lineage>
        <taxon>Eukaryota</taxon>
        <taxon>Fungi</taxon>
        <taxon>Fungi incertae sedis</taxon>
        <taxon>Blastocladiomycota</taxon>
        <taxon>Blastocladiomycetes</taxon>
        <taxon>Blastocladiales</taxon>
        <taxon>Catenariaceae</taxon>
        <taxon>Catenaria</taxon>
    </lineage>
</organism>
<feature type="region of interest" description="Disordered" evidence="1">
    <location>
        <begin position="207"/>
        <end position="232"/>
    </location>
</feature>
<proteinExistence type="predicted"/>
<feature type="compositionally biased region" description="Low complexity" evidence="1">
    <location>
        <begin position="12"/>
        <end position="29"/>
    </location>
</feature>
<accession>A0A1Y2HZ71</accession>
<keyword evidence="3" id="KW-1185">Reference proteome</keyword>